<evidence type="ECO:0000313" key="2">
    <source>
        <dbReference type="EMBL" id="GBG25632.1"/>
    </source>
</evidence>
<feature type="region of interest" description="Disordered" evidence="1">
    <location>
        <begin position="627"/>
        <end position="664"/>
    </location>
</feature>
<evidence type="ECO:0000256" key="1">
    <source>
        <dbReference type="SAM" id="MobiDB-lite"/>
    </source>
</evidence>
<dbReference type="Proteomes" id="UP000241890">
    <property type="component" value="Unassembled WGS sequence"/>
</dbReference>
<reference evidence="2 3" key="1">
    <citation type="submission" date="2017-12" db="EMBL/GenBank/DDBJ databases">
        <title>Sequencing, de novo assembly and annotation of complete genome of a new Thraustochytrid species, strain FCC1311.</title>
        <authorList>
            <person name="Sedici K."/>
            <person name="Godart F."/>
            <person name="Aiese Cigliano R."/>
            <person name="Sanseverino W."/>
            <person name="Barakat M."/>
            <person name="Ortet P."/>
            <person name="Marechal E."/>
            <person name="Cagnac O."/>
            <person name="Amato A."/>
        </authorList>
    </citation>
    <scope>NUCLEOTIDE SEQUENCE [LARGE SCALE GENOMIC DNA]</scope>
</reference>
<feature type="compositionally biased region" description="Polar residues" evidence="1">
    <location>
        <begin position="566"/>
        <end position="584"/>
    </location>
</feature>
<dbReference type="InParanoid" id="A0A2R5G3P3"/>
<feature type="region of interest" description="Disordered" evidence="1">
    <location>
        <begin position="518"/>
        <end position="604"/>
    </location>
</feature>
<organism evidence="2 3">
    <name type="scientific">Hondaea fermentalgiana</name>
    <dbReference type="NCBI Taxonomy" id="2315210"/>
    <lineage>
        <taxon>Eukaryota</taxon>
        <taxon>Sar</taxon>
        <taxon>Stramenopiles</taxon>
        <taxon>Bigyra</taxon>
        <taxon>Labyrinthulomycetes</taxon>
        <taxon>Thraustochytrida</taxon>
        <taxon>Thraustochytriidae</taxon>
        <taxon>Hondaea</taxon>
    </lineage>
</organism>
<feature type="compositionally biased region" description="Low complexity" evidence="1">
    <location>
        <begin position="446"/>
        <end position="455"/>
    </location>
</feature>
<feature type="region of interest" description="Disordered" evidence="1">
    <location>
        <begin position="398"/>
        <end position="502"/>
    </location>
</feature>
<dbReference type="AlphaFoldDB" id="A0A2R5G3P3"/>
<sequence>MAKYPQEIAKLARWVNMSSQTSSIPPTDMDQIAAGAISLSPHSVSVLAADVATPNEHNDCVDAHNLPGMPSSAPNSPTSPCVSSPEASCSSGGGRTGRFSAEERRILVGLIWNDSQVLSAFCHQQRKQNIRGKSFMHLITDRFNEKTNQKRSHDAVRHHLKLRRSNLGPLVDKGLQIAPAERDIRLLDKLLEHRWVCSSHNACTRCLQMHRLRVQRGLARCDYASCGSCDQRLPSVKAPFDARSLLLEVRRRFYSKVAQNSAHHLGGAHSPYSQAHAPLNSPRHTYSGLSSSLHASDFGNFGIHEENDRVGVNLYNPAGSTPRASTRSGPHSIHSQFSSMFQTDSNGTEVSDYDRTNENYGEERPLPYSIQHSQPPPPPISTTHNILHLSQVYPDPLDLLAGGRTSSHGNNTTTSSNSNPYDFDYPTALGDLKSDDAGPHNAFQRSPSSSASGTSRALAQLLKLTPRDDDNDDDRGLDRRQEPQHEAQQHVYPLHVHTQPKSPSYMRLNLHNLNTRCRNFSETSTPSSRSSSPVSPNSRAQSSASSPMLSPTRQLPGGLAPLSLNGPPSTRSLDDGSNQPTDAGQSFFALSHPGDSPPSPMGHFVTDDFFASAAQHQQRSHLGIVHKRKANESVFSPGPDFDAADSDGHHAFEARPQAKSPRLA</sequence>
<feature type="region of interest" description="Disordered" evidence="1">
    <location>
        <begin position="316"/>
        <end position="384"/>
    </location>
</feature>
<feature type="compositionally biased region" description="Low complexity" evidence="1">
    <location>
        <begin position="521"/>
        <end position="551"/>
    </location>
</feature>
<feature type="region of interest" description="Disordered" evidence="1">
    <location>
        <begin position="67"/>
        <end position="96"/>
    </location>
</feature>
<feature type="compositionally biased region" description="Basic and acidic residues" evidence="1">
    <location>
        <begin position="352"/>
        <end position="365"/>
    </location>
</feature>
<comment type="caution">
    <text evidence="2">The sequence shown here is derived from an EMBL/GenBank/DDBJ whole genome shotgun (WGS) entry which is preliminary data.</text>
</comment>
<feature type="compositionally biased region" description="Basic and acidic residues" evidence="1">
    <location>
        <begin position="474"/>
        <end position="488"/>
    </location>
</feature>
<feature type="compositionally biased region" description="Low complexity" evidence="1">
    <location>
        <begin position="405"/>
        <end position="419"/>
    </location>
</feature>
<accession>A0A2R5G3P3</accession>
<feature type="compositionally biased region" description="Polar residues" evidence="1">
    <location>
        <begin position="318"/>
        <end position="349"/>
    </location>
</feature>
<feature type="compositionally biased region" description="Polar residues" evidence="1">
    <location>
        <begin position="72"/>
        <end position="90"/>
    </location>
</feature>
<gene>
    <name evidence="2" type="ORF">FCC1311_018512</name>
</gene>
<evidence type="ECO:0000313" key="3">
    <source>
        <dbReference type="Proteomes" id="UP000241890"/>
    </source>
</evidence>
<dbReference type="EMBL" id="BEYU01000014">
    <property type="protein sequence ID" value="GBG25632.1"/>
    <property type="molecule type" value="Genomic_DNA"/>
</dbReference>
<protein>
    <submittedName>
        <fullName evidence="2">Uncharacterized protein</fullName>
    </submittedName>
</protein>
<proteinExistence type="predicted"/>
<keyword evidence="3" id="KW-1185">Reference proteome</keyword>
<name>A0A2R5G3P3_9STRA</name>